<dbReference type="PANTHER" id="PTHR15722">
    <property type="entry name" value="IFT140/172-RELATED"/>
    <property type="match status" value="1"/>
</dbReference>
<dbReference type="Pfam" id="PF23385">
    <property type="entry name" value="Beta-prop_IFT140_2nd"/>
    <property type="match status" value="2"/>
</dbReference>
<dbReference type="SUPFAM" id="SSF81901">
    <property type="entry name" value="HCP-like"/>
    <property type="match status" value="1"/>
</dbReference>
<sequence>MSYFFDNHLALAQGEETLCTAWSNTDFNMILAVATNAPKIIFVQEEGNILPNFQIVRGRTKAVALKWHPVLQALAIGWEDGVITLWNEDERLTREEKVLHKAAITIITFSNDGSRMVTGDAKGTIGVWRTQRGLSPVCSYNKDGAVTNVVFCSLQINQDPTQPPNPDQTNSLFFFGGTSGSVCLADDLKNCSEVCKVPGSVKTILFYEKENSVIIITSHLLLVQFKLNLSEKLVPDRKVKLAVAGNPDYLSTIWAGTGLLATVSGENMIRMFNIEQDENYVLTLAESAFQGLLFQDKIVSIAYNSRRRILSGGTKNGYIVMWRCKQMSTESPSSSEGWDARSPMKTSLGLPVTKLQWGGGQQQILSAMYQQGVTILNHTILKKKMKDNFKMMQISNKAVEVRLKNEASPNTDYQIIMTLGMNIKGIDCCKSYTLFWNGKFAQIYDVQGQKGPQLAGNFESHASVMALTEDSVIQNEEGNKIQVCSFAGEVKQVIPMAESEGEVTLMDVKGRYMAVVTQNNMIKIFDISRRQYKQIGVTRKFELKQGEAIGEIKDIQLNCEGKKLCILADQTPLPSVRIPDTRFYIYDVDMDNFMEMEVSPNRVPIECFWDQSDPRLLAIETEYIKDITPAAVTAEIKGGAGKAEETKIGDVTTHPDDVRKKEDDFTGKTLETFFVTTDYKVKRQDTIKFEEGDETLLGLHVPFFYFMGRQIDENEEENDDNGLVKPATQNNQSNMIILRRPMKDFLGLENVDDATKKAIMNFSFYLTVGNMDEAYNSVRNIKNNTVWQNMAQMCVKTKRLDVAQVCLGNMRFARGARVVRETEKERELEAKLAMVAIQLNMIDDAKELYRECGRYDLLCKLHQSCGEFEEAIEVSEKYNRINLKNTHFTMAKHYESIGSIDDAIKHYIQSETHRTEVPRMLCALSLFDRLQQFVQTQKEPELYKWWAQYLEAQGIIQEALGFYRLANDFGSVVRLLCANSDLVSALKLALETSDPQACFHLARHYEQQGNIRDAIVYYSKSQRLHHAIRLAKECNYDQEVMTMSLISSKPIMVQSAAYFERKGKFDKAVSLYMRGGNKKKAMDLAMRHNIPIDDFPTETTADNPDDHETLQSSVQFLLQNKQYEKAVEVMVQLGNFKEALELAERHNFSLKEEFAMKLVPPMPSNANDVVRNKERKDICLRLAKLSKKQGDFKLGAKLYTQANEKLKGMRCLLKSGDVKAVIGFAQNARQPEVFVLAGNFLQNQNWHNDPEIMKTIISFYQKAKSFESLANFYDACAQVEIDEYRDYEKALGAMKEAQRQLEKATTSQNKDMKMRLMTDRISMIEKFVRAREAFSQGDTNTMVTLCDQLINTPGVEEAIRLGDVFAQLVEFFNSNRQFQQAYTYIEKMRKKNIIITPYLDPSLVEGVYNAVGQPVPGKQAKFNDGIDEDINEEF</sequence>
<dbReference type="SMART" id="SM00320">
    <property type="entry name" value="WD40"/>
    <property type="match status" value="6"/>
</dbReference>
<feature type="domain" description="IF140/IFT172/WDR19 TPR" evidence="11">
    <location>
        <begin position="769"/>
        <end position="1259"/>
    </location>
</feature>
<evidence type="ECO:0000259" key="10">
    <source>
        <dbReference type="Pfam" id="PF24760"/>
    </source>
</evidence>
<dbReference type="Gene3D" id="2.130.10.10">
    <property type="entry name" value="YVTN repeat-like/Quinoprotein amine dehydrogenase"/>
    <property type="match status" value="2"/>
</dbReference>
<feature type="domain" description="IFT140 second beta-propeller" evidence="9">
    <location>
        <begin position="598"/>
        <end position="707"/>
    </location>
</feature>
<proteinExistence type="predicted"/>
<accession>A0A8J8T9L9</accession>
<evidence type="ECO:0000313" key="13">
    <source>
        <dbReference type="Proteomes" id="UP000785679"/>
    </source>
</evidence>
<feature type="domain" description="IFT140 second beta-propeller" evidence="9">
    <location>
        <begin position="410"/>
        <end position="595"/>
    </location>
</feature>
<gene>
    <name evidence="12" type="ORF">FGO68_gene609</name>
</gene>
<keyword evidence="13" id="KW-1185">Reference proteome</keyword>
<comment type="subcellular location">
    <subcellularLocation>
        <location evidence="1">Cell projection</location>
        <location evidence="1">Cilium</location>
    </subcellularLocation>
</comment>
<dbReference type="GO" id="GO:0035721">
    <property type="term" value="P:intraciliary retrograde transport"/>
    <property type="evidence" value="ECO:0007669"/>
    <property type="project" value="TreeGrafter"/>
</dbReference>
<protein>
    <recommendedName>
        <fullName evidence="14">Intraflagellar transport protein 140 homolog</fullName>
    </recommendedName>
</protein>
<keyword evidence="5" id="KW-0969">Cilium</keyword>
<dbReference type="Pfam" id="PF23383">
    <property type="entry name" value="Beta-prop_IFT140_1st"/>
    <property type="match status" value="2"/>
</dbReference>
<evidence type="ECO:0000259" key="8">
    <source>
        <dbReference type="Pfam" id="PF23383"/>
    </source>
</evidence>
<keyword evidence="3" id="KW-0677">Repeat</keyword>
<keyword evidence="4" id="KW-0802">TPR repeat</keyword>
<evidence type="ECO:0000256" key="4">
    <source>
        <dbReference type="ARBA" id="ARBA00022803"/>
    </source>
</evidence>
<dbReference type="Pfam" id="PF24760">
    <property type="entry name" value="TPR_IF140_C"/>
    <property type="match status" value="1"/>
</dbReference>
<dbReference type="InterPro" id="IPR015943">
    <property type="entry name" value="WD40/YVTN_repeat-like_dom_sf"/>
</dbReference>
<name>A0A8J8T9L9_HALGN</name>
<dbReference type="GO" id="GO:0005930">
    <property type="term" value="C:axoneme"/>
    <property type="evidence" value="ECO:0007669"/>
    <property type="project" value="TreeGrafter"/>
</dbReference>
<dbReference type="GO" id="GO:0030991">
    <property type="term" value="C:intraciliary transport particle A"/>
    <property type="evidence" value="ECO:0007669"/>
    <property type="project" value="TreeGrafter"/>
</dbReference>
<feature type="repeat" description="WD" evidence="7">
    <location>
        <begin position="100"/>
        <end position="128"/>
    </location>
</feature>
<dbReference type="EMBL" id="RRYP01001025">
    <property type="protein sequence ID" value="TNV86511.1"/>
    <property type="molecule type" value="Genomic_DNA"/>
</dbReference>
<evidence type="ECO:0000256" key="1">
    <source>
        <dbReference type="ARBA" id="ARBA00004138"/>
    </source>
</evidence>
<organism evidence="12 13">
    <name type="scientific">Halteria grandinella</name>
    <dbReference type="NCBI Taxonomy" id="5974"/>
    <lineage>
        <taxon>Eukaryota</taxon>
        <taxon>Sar</taxon>
        <taxon>Alveolata</taxon>
        <taxon>Ciliophora</taxon>
        <taxon>Intramacronucleata</taxon>
        <taxon>Spirotrichea</taxon>
        <taxon>Stichotrichia</taxon>
        <taxon>Sporadotrichida</taxon>
        <taxon>Halteriidae</taxon>
        <taxon>Halteria</taxon>
    </lineage>
</organism>
<evidence type="ECO:0008006" key="14">
    <source>
        <dbReference type="Google" id="ProtNLM"/>
    </source>
</evidence>
<dbReference type="Gene3D" id="1.25.40.470">
    <property type="match status" value="1"/>
</dbReference>
<feature type="domain" description="IFT140 first beta-propeller" evidence="8">
    <location>
        <begin position="167"/>
        <end position="377"/>
    </location>
</feature>
<dbReference type="InterPro" id="IPR056168">
    <property type="entry name" value="TPR_IF140/IFT172/WDR19"/>
</dbReference>
<dbReference type="InterPro" id="IPR036322">
    <property type="entry name" value="WD40_repeat_dom_sf"/>
</dbReference>
<dbReference type="InterPro" id="IPR011990">
    <property type="entry name" value="TPR-like_helical_dom_sf"/>
</dbReference>
<feature type="domain" description="IFT140 first beta-propeller" evidence="8">
    <location>
        <begin position="4"/>
        <end position="159"/>
    </location>
</feature>
<evidence type="ECO:0000256" key="3">
    <source>
        <dbReference type="ARBA" id="ARBA00022737"/>
    </source>
</evidence>
<evidence type="ECO:0000256" key="2">
    <source>
        <dbReference type="ARBA" id="ARBA00022574"/>
    </source>
</evidence>
<reference evidence="12" key="1">
    <citation type="submission" date="2019-06" db="EMBL/GenBank/DDBJ databases">
        <authorList>
            <person name="Zheng W."/>
        </authorList>
    </citation>
    <scope>NUCLEOTIDE SEQUENCE</scope>
    <source>
        <strain evidence="12">QDHG01</strain>
    </source>
</reference>
<dbReference type="PROSITE" id="PS50082">
    <property type="entry name" value="WD_REPEATS_2"/>
    <property type="match status" value="1"/>
</dbReference>
<dbReference type="Proteomes" id="UP000785679">
    <property type="component" value="Unassembled WGS sequence"/>
</dbReference>
<evidence type="ECO:0000256" key="5">
    <source>
        <dbReference type="ARBA" id="ARBA00023069"/>
    </source>
</evidence>
<evidence type="ECO:0000259" key="11">
    <source>
        <dbReference type="Pfam" id="PF24762"/>
    </source>
</evidence>
<dbReference type="FunFam" id="1.25.40.470:FF:000015">
    <property type="entry name" value="Intraflagellar transport particle protein 140"/>
    <property type="match status" value="1"/>
</dbReference>
<evidence type="ECO:0000256" key="7">
    <source>
        <dbReference type="PROSITE-ProRule" id="PRU00221"/>
    </source>
</evidence>
<dbReference type="PANTHER" id="PTHR15722:SF7">
    <property type="entry name" value="INTRAFLAGELLAR TRANSPORT PROTEIN 140 HOMOLOG"/>
    <property type="match status" value="1"/>
</dbReference>
<keyword evidence="6" id="KW-0966">Cell projection</keyword>
<dbReference type="GO" id="GO:0036064">
    <property type="term" value="C:ciliary basal body"/>
    <property type="evidence" value="ECO:0007669"/>
    <property type="project" value="TreeGrafter"/>
</dbReference>
<dbReference type="InterPro" id="IPR056155">
    <property type="entry name" value="Beta-prop_IFT140_2nd"/>
</dbReference>
<dbReference type="InterPro" id="IPR056154">
    <property type="entry name" value="Beta-prop_IFT140_1st"/>
</dbReference>
<dbReference type="OrthoDB" id="10258787at2759"/>
<keyword evidence="2 7" id="KW-0853">WD repeat</keyword>
<dbReference type="Pfam" id="PF24762">
    <property type="entry name" value="TPR_IF140-IFT172"/>
    <property type="match status" value="1"/>
</dbReference>
<evidence type="ECO:0000259" key="9">
    <source>
        <dbReference type="Pfam" id="PF23385"/>
    </source>
</evidence>
<feature type="domain" description="IF140 C-terminal TPR" evidence="10">
    <location>
        <begin position="1267"/>
        <end position="1389"/>
    </location>
</feature>
<evidence type="ECO:0000313" key="12">
    <source>
        <dbReference type="EMBL" id="TNV86511.1"/>
    </source>
</evidence>
<dbReference type="InterPro" id="IPR056156">
    <property type="entry name" value="TPR_IF140_C"/>
</dbReference>
<dbReference type="SUPFAM" id="SSF50978">
    <property type="entry name" value="WD40 repeat-like"/>
    <property type="match status" value="1"/>
</dbReference>
<comment type="caution">
    <text evidence="12">The sequence shown here is derived from an EMBL/GenBank/DDBJ whole genome shotgun (WGS) entry which is preliminary data.</text>
</comment>
<evidence type="ECO:0000256" key="6">
    <source>
        <dbReference type="ARBA" id="ARBA00023273"/>
    </source>
</evidence>
<dbReference type="Gene3D" id="1.25.40.10">
    <property type="entry name" value="Tetratricopeptide repeat domain"/>
    <property type="match status" value="1"/>
</dbReference>
<dbReference type="InterPro" id="IPR001680">
    <property type="entry name" value="WD40_rpt"/>
</dbReference>